<organism evidence="4 5">
    <name type="scientific">Acinetobacter baumannii 99063</name>
    <dbReference type="NCBI Taxonomy" id="1310630"/>
    <lineage>
        <taxon>Bacteria</taxon>
        <taxon>Pseudomonadati</taxon>
        <taxon>Pseudomonadota</taxon>
        <taxon>Gammaproteobacteria</taxon>
        <taxon>Moraxellales</taxon>
        <taxon>Moraxellaceae</taxon>
        <taxon>Acinetobacter</taxon>
        <taxon>Acinetobacter calcoaceticus/baumannii complex</taxon>
    </lineage>
</organism>
<dbReference type="Proteomes" id="UP000020735">
    <property type="component" value="Unassembled WGS sequence"/>
</dbReference>
<reference evidence="4 5" key="1">
    <citation type="submission" date="2014-02" db="EMBL/GenBank/DDBJ databases">
        <title>Comparative genomics and transcriptomics to identify genetic mechanisms underlying the emergence of carbapenem resistant Acinetobacter baumannii (CRAb).</title>
        <authorList>
            <person name="Harris A.D."/>
            <person name="Johnson K.J."/>
            <person name="George J."/>
            <person name="Shefchek K."/>
            <person name="Daugherty S.C."/>
            <person name="Parankush S."/>
            <person name="Sadzewicz L."/>
            <person name="Tallon L."/>
            <person name="Sengamalay N."/>
            <person name="Hazen T.H."/>
            <person name="Rasko D.A."/>
        </authorList>
    </citation>
    <scope>NUCLEOTIDE SEQUENCE [LARGE SCALE GENOMIC DNA]</scope>
    <source>
        <strain evidence="4 5">99063</strain>
    </source>
</reference>
<protein>
    <submittedName>
        <fullName evidence="4">Glycosyl transferase 2 family protein</fullName>
    </submittedName>
</protein>
<dbReference type="PATRIC" id="fig|1310630.3.peg.798"/>
<dbReference type="GO" id="GO:0016758">
    <property type="term" value="F:hexosyltransferase activity"/>
    <property type="evidence" value="ECO:0007669"/>
    <property type="project" value="UniProtKB-ARBA"/>
</dbReference>
<evidence type="ECO:0000313" key="4">
    <source>
        <dbReference type="EMBL" id="EXC52955.1"/>
    </source>
</evidence>
<dbReference type="InterPro" id="IPR029044">
    <property type="entry name" value="Nucleotide-diphossugar_trans"/>
</dbReference>
<accession>A0A009TNH1</accession>
<dbReference type="Gene3D" id="3.90.550.10">
    <property type="entry name" value="Spore Coat Polysaccharide Biosynthesis Protein SpsA, Chain A"/>
    <property type="match status" value="1"/>
</dbReference>
<keyword evidence="1" id="KW-0328">Glycosyltransferase</keyword>
<evidence type="ECO:0000313" key="5">
    <source>
        <dbReference type="Proteomes" id="UP000020735"/>
    </source>
</evidence>
<keyword evidence="2 4" id="KW-0808">Transferase</keyword>
<name>A0A009TNH1_ACIBA</name>
<comment type="caution">
    <text evidence="4">The sequence shown here is derived from an EMBL/GenBank/DDBJ whole genome shotgun (WGS) entry which is preliminary data.</text>
</comment>
<dbReference type="SUPFAM" id="SSF53448">
    <property type="entry name" value="Nucleotide-diphospho-sugar transferases"/>
    <property type="match status" value="1"/>
</dbReference>
<dbReference type="CDD" id="cd00761">
    <property type="entry name" value="Glyco_tranf_GTA_type"/>
    <property type="match status" value="1"/>
</dbReference>
<dbReference type="PANTHER" id="PTHR22916:SF51">
    <property type="entry name" value="GLYCOSYLTRANSFERASE EPSH-RELATED"/>
    <property type="match status" value="1"/>
</dbReference>
<dbReference type="PANTHER" id="PTHR22916">
    <property type="entry name" value="GLYCOSYLTRANSFERASE"/>
    <property type="match status" value="1"/>
</dbReference>
<dbReference type="Pfam" id="PF00535">
    <property type="entry name" value="Glycos_transf_2"/>
    <property type="match status" value="1"/>
</dbReference>
<evidence type="ECO:0000256" key="2">
    <source>
        <dbReference type="ARBA" id="ARBA00022679"/>
    </source>
</evidence>
<dbReference type="EMBL" id="JEXJ01000008">
    <property type="protein sequence ID" value="EXC52955.1"/>
    <property type="molecule type" value="Genomic_DNA"/>
</dbReference>
<dbReference type="InterPro" id="IPR001173">
    <property type="entry name" value="Glyco_trans_2-like"/>
</dbReference>
<gene>
    <name evidence="4" type="ORF">J529_0807</name>
</gene>
<evidence type="ECO:0000256" key="1">
    <source>
        <dbReference type="ARBA" id="ARBA00022676"/>
    </source>
</evidence>
<evidence type="ECO:0000259" key="3">
    <source>
        <dbReference type="Pfam" id="PF00535"/>
    </source>
</evidence>
<dbReference type="AlphaFoldDB" id="A0A009TNH1"/>
<proteinExistence type="predicted"/>
<dbReference type="RefSeq" id="WP_032067858.1">
    <property type="nucleotide sequence ID" value="NZ_JEXJ01000008.1"/>
</dbReference>
<sequence length="315" mass="37144">MIILSVIVPIYKVEEYIVECIESICNQLISGVEIILVNDGTPDTSMALARNYIAQKYPHFENQFVFIDQKNQGQSVARNNALKIAKGEYIGFLDSDDYLLPNYFYELMKVINEKNVEIIHFNAKQYTEDQGYIDSMCFVKENKVSINNELYREKLFLQAYWYPWLRVIGKDVLNKFQFDANVYMEDKLLFPKIYYFTDGCEIFEMKKELVCYRHRDGSSIRSGYPEPLLKGIDLGIKKFIPTSEAPLYSIIYNQFLAQKISTMIDREQSFFSIYFFALNEVGNIKLNYKISYKVFLLKYCTLIYIAILKLRNFFR</sequence>
<feature type="domain" description="Glycosyltransferase 2-like" evidence="3">
    <location>
        <begin position="5"/>
        <end position="131"/>
    </location>
</feature>